<dbReference type="Gene3D" id="3.40.50.10140">
    <property type="entry name" value="Toll/interleukin-1 receptor homology (TIR) domain"/>
    <property type="match status" value="1"/>
</dbReference>
<reference evidence="2" key="1">
    <citation type="journal article" date="2014" name="Int. J. Syst. Evol. Microbiol.">
        <title>Complete genome sequence of Corynebacterium casei LMG S-19264T (=DSM 44701T), isolated from a smear-ripened cheese.</title>
        <authorList>
            <consortium name="US DOE Joint Genome Institute (JGI-PGF)"/>
            <person name="Walter F."/>
            <person name="Albersmeier A."/>
            <person name="Kalinowski J."/>
            <person name="Ruckert C."/>
        </authorList>
    </citation>
    <scope>NUCLEOTIDE SEQUENCE</scope>
    <source>
        <strain evidence="2">CGMCC 1.15034</strain>
    </source>
</reference>
<evidence type="ECO:0000313" key="2">
    <source>
        <dbReference type="EMBL" id="GGI21007.1"/>
    </source>
</evidence>
<gene>
    <name evidence="2" type="ORF">GCM10010987_12220</name>
    <name evidence="3" type="ORF">XH86_05250</name>
</gene>
<dbReference type="Pfam" id="PF13676">
    <property type="entry name" value="TIR_2"/>
    <property type="match status" value="1"/>
</dbReference>
<evidence type="ECO:0000313" key="5">
    <source>
        <dbReference type="Proteomes" id="UP000625079"/>
    </source>
</evidence>
<sequence length="350" mass="39494">MNGAVDALTLQGFPAATDWSIARTLYCLEGLNGFGYQSRGINSPYLYGGSNLYGPPEARGGKFVRDHVFDPTFVDAQLGVATILKTLMELDPSVELGALRSLSQAEETLTQRAPSVEQSLNNLRADPTLVAHGRNGSRPRDAISEFHQQSRSADNRLIFVSYASPDKDRVVKYYDYLVSIGYDVWIDCRRLKAGQNWDFEIKRALNRAAIIIVFISNQSVDRRGYAQREIKIALDKAEEKLIDDIYVIPVLLNDDAPLPDQIRGIHIVKASDPSCEEQIKDAICHQLERLGENILQAQQSANIRWSRSTHREVWDGLPGYEIEYQVLSFSSDQYSHISEITDVINRTFRR</sequence>
<dbReference type="InterPro" id="IPR000157">
    <property type="entry name" value="TIR_dom"/>
</dbReference>
<reference evidence="2" key="3">
    <citation type="submission" date="2022-12" db="EMBL/GenBank/DDBJ databases">
        <authorList>
            <person name="Sun Q."/>
            <person name="Zhou Y."/>
        </authorList>
    </citation>
    <scope>NUCLEOTIDE SEQUENCE</scope>
    <source>
        <strain evidence="2">CGMCC 1.15034</strain>
    </source>
</reference>
<accession>A0A410V0H6</accession>
<evidence type="ECO:0000313" key="4">
    <source>
        <dbReference type="Proteomes" id="UP000593880"/>
    </source>
</evidence>
<protein>
    <recommendedName>
        <fullName evidence="1">TIR domain-containing protein</fullName>
    </recommendedName>
</protein>
<name>A0A410V0H6_9BRAD</name>
<dbReference type="Proteomes" id="UP000593880">
    <property type="component" value="Chromosome"/>
</dbReference>
<dbReference type="AlphaFoldDB" id="A0A410V0H6"/>
<feature type="domain" description="TIR" evidence="1">
    <location>
        <begin position="154"/>
        <end position="287"/>
    </location>
</feature>
<dbReference type="RefSeq" id="WP_128963925.1">
    <property type="nucleotide sequence ID" value="NZ_BMHC01000001.1"/>
</dbReference>
<organism evidence="2 5">
    <name type="scientific">Bradyrhizobium guangdongense</name>
    <dbReference type="NCBI Taxonomy" id="1325090"/>
    <lineage>
        <taxon>Bacteria</taxon>
        <taxon>Pseudomonadati</taxon>
        <taxon>Pseudomonadota</taxon>
        <taxon>Alphaproteobacteria</taxon>
        <taxon>Hyphomicrobiales</taxon>
        <taxon>Nitrobacteraceae</taxon>
        <taxon>Bradyrhizobium</taxon>
    </lineage>
</organism>
<evidence type="ECO:0000259" key="1">
    <source>
        <dbReference type="PROSITE" id="PS50104"/>
    </source>
</evidence>
<proteinExistence type="predicted"/>
<dbReference type="SUPFAM" id="SSF52200">
    <property type="entry name" value="Toll/Interleukin receptor TIR domain"/>
    <property type="match status" value="1"/>
</dbReference>
<reference evidence="3 4" key="2">
    <citation type="submission" date="2018-06" db="EMBL/GenBank/DDBJ databases">
        <title>Comparative genomics of rhizobia nodulating Arachis hypogaea in China.</title>
        <authorList>
            <person name="Li Y."/>
        </authorList>
    </citation>
    <scope>NUCLEOTIDE SEQUENCE [LARGE SCALE GENOMIC DNA]</scope>
    <source>
        <strain evidence="3 4">CCBAU 51658</strain>
    </source>
</reference>
<dbReference type="Proteomes" id="UP000625079">
    <property type="component" value="Unassembled WGS sequence"/>
</dbReference>
<dbReference type="PROSITE" id="PS50104">
    <property type="entry name" value="TIR"/>
    <property type="match status" value="1"/>
</dbReference>
<evidence type="ECO:0000313" key="3">
    <source>
        <dbReference type="EMBL" id="QOZ58214.1"/>
    </source>
</evidence>
<dbReference type="EMBL" id="BMHC01000001">
    <property type="protein sequence ID" value="GGI21007.1"/>
    <property type="molecule type" value="Genomic_DNA"/>
</dbReference>
<keyword evidence="4" id="KW-1185">Reference proteome</keyword>
<dbReference type="OrthoDB" id="482757at2"/>
<dbReference type="EMBL" id="CP030057">
    <property type="protein sequence ID" value="QOZ58214.1"/>
    <property type="molecule type" value="Genomic_DNA"/>
</dbReference>
<dbReference type="GO" id="GO:0007165">
    <property type="term" value="P:signal transduction"/>
    <property type="evidence" value="ECO:0007669"/>
    <property type="project" value="InterPro"/>
</dbReference>
<dbReference type="InterPro" id="IPR035897">
    <property type="entry name" value="Toll_tir_struct_dom_sf"/>
</dbReference>